<dbReference type="InterPro" id="IPR004046">
    <property type="entry name" value="GST_C"/>
</dbReference>
<comment type="similarity">
    <text evidence="1">Belongs to the GST superfamily.</text>
</comment>
<dbReference type="InterPro" id="IPR036249">
    <property type="entry name" value="Thioredoxin-like_sf"/>
</dbReference>
<protein>
    <submittedName>
        <fullName evidence="4">Glutathione S-transferase</fullName>
        <ecNumber evidence="4">2.5.1.18</ecNumber>
    </submittedName>
</protein>
<dbReference type="SUPFAM" id="SSF47616">
    <property type="entry name" value="GST C-terminal domain-like"/>
    <property type="match status" value="1"/>
</dbReference>
<dbReference type="AlphaFoldDB" id="A0A840SGZ7"/>
<evidence type="ECO:0000259" key="3">
    <source>
        <dbReference type="PROSITE" id="PS50405"/>
    </source>
</evidence>
<dbReference type="Pfam" id="PF02798">
    <property type="entry name" value="GST_N"/>
    <property type="match status" value="1"/>
</dbReference>
<evidence type="ECO:0000256" key="1">
    <source>
        <dbReference type="RuleBase" id="RU003494"/>
    </source>
</evidence>
<dbReference type="EC" id="2.5.1.18" evidence="4"/>
<dbReference type="RefSeq" id="WP_184146042.1">
    <property type="nucleotide sequence ID" value="NZ_JACHFM010000001.1"/>
</dbReference>
<dbReference type="Gene3D" id="3.40.30.10">
    <property type="entry name" value="Glutaredoxin"/>
    <property type="match status" value="1"/>
</dbReference>
<evidence type="ECO:0000259" key="2">
    <source>
        <dbReference type="PROSITE" id="PS50404"/>
    </source>
</evidence>
<feature type="domain" description="GST N-terminal" evidence="2">
    <location>
        <begin position="2"/>
        <end position="83"/>
    </location>
</feature>
<dbReference type="PANTHER" id="PTHR44051:SF2">
    <property type="entry name" value="HYPOTHETICAL GLUTATHIONE S-TRANSFERASE LIKE PROTEIN"/>
    <property type="match status" value="1"/>
</dbReference>
<name>A0A840SGZ7_9RHOB</name>
<dbReference type="CDD" id="cd03056">
    <property type="entry name" value="GST_N_4"/>
    <property type="match status" value="1"/>
</dbReference>
<dbReference type="PROSITE" id="PS50404">
    <property type="entry name" value="GST_NTER"/>
    <property type="match status" value="1"/>
</dbReference>
<evidence type="ECO:0000313" key="4">
    <source>
        <dbReference type="EMBL" id="MBB5220194.1"/>
    </source>
</evidence>
<dbReference type="Gene3D" id="1.20.1050.10">
    <property type="match status" value="1"/>
</dbReference>
<dbReference type="SFLD" id="SFLDG00358">
    <property type="entry name" value="Main_(cytGST)"/>
    <property type="match status" value="1"/>
</dbReference>
<dbReference type="InterPro" id="IPR010987">
    <property type="entry name" value="Glutathione-S-Trfase_C-like"/>
</dbReference>
<organism evidence="4 5">
    <name type="scientific">Amaricoccus macauensis</name>
    <dbReference type="NCBI Taxonomy" id="57001"/>
    <lineage>
        <taxon>Bacteria</taxon>
        <taxon>Pseudomonadati</taxon>
        <taxon>Pseudomonadota</taxon>
        <taxon>Alphaproteobacteria</taxon>
        <taxon>Rhodobacterales</taxon>
        <taxon>Paracoccaceae</taxon>
        <taxon>Amaricoccus</taxon>
    </lineage>
</organism>
<gene>
    <name evidence="4" type="ORF">HNP73_000115</name>
</gene>
<evidence type="ECO:0000313" key="5">
    <source>
        <dbReference type="Proteomes" id="UP000549457"/>
    </source>
</evidence>
<dbReference type="GO" id="GO:0004364">
    <property type="term" value="F:glutathione transferase activity"/>
    <property type="evidence" value="ECO:0007669"/>
    <property type="project" value="UniProtKB-EC"/>
</dbReference>
<dbReference type="PANTHER" id="PTHR44051">
    <property type="entry name" value="GLUTATHIONE S-TRANSFERASE-RELATED"/>
    <property type="match status" value="1"/>
</dbReference>
<sequence>MPEYRLYCFAQSGNAYKAALLLALAGADWEPVFVDFFNGETRTPEYRALNAMGEAPILEHGDLRLTQSGVILDYLARRFPDFGPTSEEERREILRWTLWDNHKLTSCIATLRFQLKFLPEEKRLPEVIDFFTRRSGAALRVLDRHLFHRDWIAADHLTTADLSCIGYLYYDHEFPHDLTTFPNIDRWRQRIAALPGWRHPYDLMPGHPLPPGVLS</sequence>
<dbReference type="SFLD" id="SFLDS00019">
    <property type="entry name" value="Glutathione_Transferase_(cytos"/>
    <property type="match status" value="1"/>
</dbReference>
<reference evidence="4 5" key="1">
    <citation type="submission" date="2020-08" db="EMBL/GenBank/DDBJ databases">
        <title>Genomic Encyclopedia of Type Strains, Phase IV (KMG-IV): sequencing the most valuable type-strain genomes for metagenomic binning, comparative biology and taxonomic classification.</title>
        <authorList>
            <person name="Goeker M."/>
        </authorList>
    </citation>
    <scope>NUCLEOTIDE SEQUENCE [LARGE SCALE GENOMIC DNA]</scope>
    <source>
        <strain evidence="4 5">DSM 101730</strain>
    </source>
</reference>
<feature type="domain" description="GST C-terminal" evidence="3">
    <location>
        <begin position="86"/>
        <end position="212"/>
    </location>
</feature>
<keyword evidence="4" id="KW-0808">Transferase</keyword>
<dbReference type="PROSITE" id="PS50405">
    <property type="entry name" value="GST_CTER"/>
    <property type="match status" value="1"/>
</dbReference>
<accession>A0A840SGZ7</accession>
<dbReference type="Proteomes" id="UP000549457">
    <property type="component" value="Unassembled WGS sequence"/>
</dbReference>
<dbReference type="InterPro" id="IPR040079">
    <property type="entry name" value="Glutathione_S-Trfase"/>
</dbReference>
<comment type="caution">
    <text evidence="4">The sequence shown here is derived from an EMBL/GenBank/DDBJ whole genome shotgun (WGS) entry which is preliminary data.</text>
</comment>
<proteinExistence type="inferred from homology"/>
<dbReference type="SFLD" id="SFLDG01150">
    <property type="entry name" value="Main.1:_Beta-like"/>
    <property type="match status" value="1"/>
</dbReference>
<dbReference type="Pfam" id="PF00043">
    <property type="entry name" value="GST_C"/>
    <property type="match status" value="1"/>
</dbReference>
<dbReference type="InterPro" id="IPR004045">
    <property type="entry name" value="Glutathione_S-Trfase_N"/>
</dbReference>
<keyword evidence="5" id="KW-1185">Reference proteome</keyword>
<dbReference type="InterPro" id="IPR036282">
    <property type="entry name" value="Glutathione-S-Trfase_C_sf"/>
</dbReference>
<dbReference type="SUPFAM" id="SSF52833">
    <property type="entry name" value="Thioredoxin-like"/>
    <property type="match status" value="1"/>
</dbReference>
<dbReference type="EMBL" id="JACHFM010000001">
    <property type="protein sequence ID" value="MBB5220194.1"/>
    <property type="molecule type" value="Genomic_DNA"/>
</dbReference>